<comment type="caution">
    <text evidence="2">The sequence shown here is derived from an EMBL/GenBank/DDBJ whole genome shotgun (WGS) entry which is preliminary data.</text>
</comment>
<gene>
    <name evidence="2" type="ORF">DIT68_12535</name>
</gene>
<name>A0A2U2XAK4_9FLAO</name>
<reference evidence="2 3" key="1">
    <citation type="submission" date="2018-05" db="EMBL/GenBank/DDBJ databases">
        <title>Brumimicrobium oceani sp. nov., isolated from coastal sediment.</title>
        <authorList>
            <person name="Kou Y."/>
        </authorList>
    </citation>
    <scope>NUCLEOTIDE SEQUENCE [LARGE SCALE GENOMIC DNA]</scope>
    <source>
        <strain evidence="2 3">C305</strain>
    </source>
</reference>
<protein>
    <recommendedName>
        <fullName evidence="1">Copper-binding protein MbnP-like domain-containing protein</fullName>
    </recommendedName>
</protein>
<keyword evidence="3" id="KW-1185">Reference proteome</keyword>
<dbReference type="AlphaFoldDB" id="A0A2U2XAK4"/>
<accession>A0A2U2XAK4</accession>
<evidence type="ECO:0000313" key="3">
    <source>
        <dbReference type="Proteomes" id="UP000245370"/>
    </source>
</evidence>
<dbReference type="Proteomes" id="UP000245370">
    <property type="component" value="Unassembled WGS sequence"/>
</dbReference>
<reference evidence="2 3" key="2">
    <citation type="submission" date="2018-05" db="EMBL/GenBank/DDBJ databases">
        <authorList>
            <person name="Lanie J.A."/>
            <person name="Ng W.-L."/>
            <person name="Kazmierczak K.M."/>
            <person name="Andrzejewski T.M."/>
            <person name="Davidsen T.M."/>
            <person name="Wayne K.J."/>
            <person name="Tettelin H."/>
            <person name="Glass J.I."/>
            <person name="Rusch D."/>
            <person name="Podicherti R."/>
            <person name="Tsui H.-C.T."/>
            <person name="Winkler M.E."/>
        </authorList>
    </citation>
    <scope>NUCLEOTIDE SEQUENCE [LARGE SCALE GENOMIC DNA]</scope>
    <source>
        <strain evidence="2 3">C305</strain>
    </source>
</reference>
<organism evidence="2 3">
    <name type="scientific">Brumimicrobium oceani</name>
    <dbReference type="NCBI Taxonomy" id="2100725"/>
    <lineage>
        <taxon>Bacteria</taxon>
        <taxon>Pseudomonadati</taxon>
        <taxon>Bacteroidota</taxon>
        <taxon>Flavobacteriia</taxon>
        <taxon>Flavobacteriales</taxon>
        <taxon>Crocinitomicaceae</taxon>
        <taxon>Brumimicrobium</taxon>
    </lineage>
</organism>
<sequence length="251" mass="28840">MKNIPLFLLLIFACVFYSCNNKQPHEVDPEELELKARVNIIPNYNGVPMEFNQNYTTQEGYTIEFTKLNFIMTNFKNDGKQLFESAIYKFEDNKKLLWEGVGNYTDFTSFSVNIGVDSTQNHEDPSAREADDPLFILNSGDMHWGWNPGYIFVMLEGKADTSVMQDGSGMTNFAYHIGNDDLLRTFNFQGLDWSKVNSQLFELNLNLDLYKIFDGETEDIDIKTERISHTNPGQIALSEKFIDNFVKALSL</sequence>
<feature type="domain" description="Copper-binding protein MbnP-like" evidence="1">
    <location>
        <begin position="38"/>
        <end position="225"/>
    </location>
</feature>
<dbReference type="OrthoDB" id="1422031at2"/>
<evidence type="ECO:0000259" key="1">
    <source>
        <dbReference type="Pfam" id="PF20243"/>
    </source>
</evidence>
<dbReference type="InterPro" id="IPR046863">
    <property type="entry name" value="MbnP-like_dom"/>
</dbReference>
<evidence type="ECO:0000313" key="2">
    <source>
        <dbReference type="EMBL" id="PWH84751.1"/>
    </source>
</evidence>
<dbReference type="EMBL" id="QFRJ01000011">
    <property type="protein sequence ID" value="PWH84751.1"/>
    <property type="molecule type" value="Genomic_DNA"/>
</dbReference>
<dbReference type="PROSITE" id="PS51257">
    <property type="entry name" value="PROKAR_LIPOPROTEIN"/>
    <property type="match status" value="1"/>
</dbReference>
<dbReference type="RefSeq" id="WP_109360158.1">
    <property type="nucleotide sequence ID" value="NZ_QFRJ01000011.1"/>
</dbReference>
<proteinExistence type="predicted"/>
<dbReference type="Pfam" id="PF20243">
    <property type="entry name" value="MbnP"/>
    <property type="match status" value="1"/>
</dbReference>